<keyword evidence="2" id="KW-1185">Reference proteome</keyword>
<sequence length="418" mass="48226">MSVSFKYWNDCVDPEDMQALWMDADVRKEWLDAGEKMGHRIHLSRDPDGETYLTQTEMRAVVEIIVDRHFKSQLDADMLRSLAEIGSDRRLLAEGYDRKTKETRLGIMQVIPQTAEWLFREMGYRNYKIDGNQSLLFRPFINIYFAGAYIIWLSSHDEKERSEEYVVRAYKGGIKKATHKSTAQYFTQYLSVKQSLPPKSGQQMSANRSFTTNSSLKAGDSWKYWDSIVSPVDMEELWRHPDVLKEWTASGERRGKVRFSQDPEKRPYLSRVEVKAVAEIIISRYFNSRGITPTALAAVAELCSMRFVHGVRAHTGLMGIDYPTASWLYKDIGYNTYKVSSVNDLYNPFASIYFGAAYLVWLSEYEGRRRSHQFIVQAYVGGPENVNLQETGPIWQKYQEILNSYEADKKGQGSCAIL</sequence>
<gene>
    <name evidence="1" type="ORF">IHE45_06G036500</name>
</gene>
<organism evidence="1 2">
    <name type="scientific">Dioscorea alata</name>
    <name type="common">Purple yam</name>
    <dbReference type="NCBI Taxonomy" id="55571"/>
    <lineage>
        <taxon>Eukaryota</taxon>
        <taxon>Viridiplantae</taxon>
        <taxon>Streptophyta</taxon>
        <taxon>Embryophyta</taxon>
        <taxon>Tracheophyta</taxon>
        <taxon>Spermatophyta</taxon>
        <taxon>Magnoliopsida</taxon>
        <taxon>Liliopsida</taxon>
        <taxon>Dioscoreales</taxon>
        <taxon>Dioscoreaceae</taxon>
        <taxon>Dioscorea</taxon>
    </lineage>
</organism>
<protein>
    <submittedName>
        <fullName evidence="1">Lysozyme-like protein</fullName>
    </submittedName>
</protein>
<evidence type="ECO:0000313" key="1">
    <source>
        <dbReference type="EMBL" id="KAH7679094.1"/>
    </source>
</evidence>
<evidence type="ECO:0000313" key="2">
    <source>
        <dbReference type="Proteomes" id="UP000827976"/>
    </source>
</evidence>
<accession>A0ACB7VWG0</accession>
<name>A0ACB7VWG0_DIOAL</name>
<reference evidence="2" key="1">
    <citation type="journal article" date="2022" name="Nat. Commun.">
        <title>Chromosome evolution and the genetic basis of agronomically important traits in greater yam.</title>
        <authorList>
            <person name="Bredeson J.V."/>
            <person name="Lyons J.B."/>
            <person name="Oniyinde I.O."/>
            <person name="Okereke N.R."/>
            <person name="Kolade O."/>
            <person name="Nnabue I."/>
            <person name="Nwadili C.O."/>
            <person name="Hribova E."/>
            <person name="Parker M."/>
            <person name="Nwogha J."/>
            <person name="Shu S."/>
            <person name="Carlson J."/>
            <person name="Kariba R."/>
            <person name="Muthemba S."/>
            <person name="Knop K."/>
            <person name="Barton G.J."/>
            <person name="Sherwood A.V."/>
            <person name="Lopez-Montes A."/>
            <person name="Asiedu R."/>
            <person name="Jamnadass R."/>
            <person name="Muchugi A."/>
            <person name="Goodstein D."/>
            <person name="Egesi C.N."/>
            <person name="Featherston J."/>
            <person name="Asfaw A."/>
            <person name="Simpson G.G."/>
            <person name="Dolezel J."/>
            <person name="Hendre P.S."/>
            <person name="Van Deynze A."/>
            <person name="Kumar P.L."/>
            <person name="Obidiegwu J.E."/>
            <person name="Bhattacharjee R."/>
            <person name="Rokhsar D.S."/>
        </authorList>
    </citation>
    <scope>NUCLEOTIDE SEQUENCE [LARGE SCALE GENOMIC DNA]</scope>
    <source>
        <strain evidence="2">cv. TDa95/00328</strain>
    </source>
</reference>
<comment type="caution">
    <text evidence="1">The sequence shown here is derived from an EMBL/GenBank/DDBJ whole genome shotgun (WGS) entry which is preliminary data.</text>
</comment>
<proteinExistence type="predicted"/>
<dbReference type="EMBL" id="CM037016">
    <property type="protein sequence ID" value="KAH7679094.1"/>
    <property type="molecule type" value="Genomic_DNA"/>
</dbReference>
<dbReference type="Proteomes" id="UP000827976">
    <property type="component" value="Chromosome 6"/>
</dbReference>